<evidence type="ECO:0008006" key="4">
    <source>
        <dbReference type="Google" id="ProtNLM"/>
    </source>
</evidence>
<dbReference type="GeneID" id="7272447"/>
<keyword evidence="3" id="KW-1185">Reference proteome</keyword>
<accession>B8GGQ1</accession>
<dbReference type="HOGENOM" id="CLU_104918_0_0_2"/>
<sequence length="212" mass="23743">MELELDELRIILLKERESGKLTQIPPDLYQNASASLAALIKTLYASEDRFFSVQAQLTMEEVNSIRETIQDIFRMRAEKILLLANAEAEGETAARDEVKKMLVSERQMYREITESVQACRRELLDAASDPETLASGHSGIDAMTEEGPGSLSGVAEDRPSLVLARILEDVEPFMAVDGRVYNLLKEDLVTLPEQNAEVLRERNILLSIGLHK</sequence>
<gene>
    <name evidence="2" type="ordered locus">Mpal_0954</name>
</gene>
<feature type="region of interest" description="Disordered" evidence="1">
    <location>
        <begin position="130"/>
        <end position="154"/>
    </location>
</feature>
<dbReference type="EMBL" id="CP001338">
    <property type="protein sequence ID" value="ACL16306.1"/>
    <property type="molecule type" value="Genomic_DNA"/>
</dbReference>
<evidence type="ECO:0000313" key="3">
    <source>
        <dbReference type="Proteomes" id="UP000002457"/>
    </source>
</evidence>
<dbReference type="AlphaFoldDB" id="B8GGQ1"/>
<dbReference type="RefSeq" id="WP_012617625.1">
    <property type="nucleotide sequence ID" value="NC_011832.1"/>
</dbReference>
<protein>
    <recommendedName>
        <fullName evidence="4">DNA replication complex GINS family protein</fullName>
    </recommendedName>
</protein>
<evidence type="ECO:0000313" key="2">
    <source>
        <dbReference type="EMBL" id="ACL16306.1"/>
    </source>
</evidence>
<dbReference type="Gene3D" id="3.40.5.50">
    <property type="match status" value="1"/>
</dbReference>
<reference evidence="2 3" key="1">
    <citation type="journal article" date="2015" name="Genome Announc.">
        <title>Complete Genome Sequence of Methanosphaerula palustris E1-9CT, a Hydrogenotrophic Methanogen Isolated from a Minerotrophic Fen Peatland.</title>
        <authorList>
            <person name="Cadillo-Quiroz H."/>
            <person name="Browne P."/>
            <person name="Kyrpides N."/>
            <person name="Woyke T."/>
            <person name="Goodwin L."/>
            <person name="Detter C."/>
            <person name="Yavitt J.B."/>
            <person name="Zinder S.H."/>
        </authorList>
    </citation>
    <scope>NUCLEOTIDE SEQUENCE [LARGE SCALE GENOMIC DNA]</scope>
    <source>
        <strain evidence="3">ATCC BAA-1556 / DSM 19958 / E1-9c</strain>
    </source>
</reference>
<name>B8GGQ1_METPE</name>
<evidence type="ECO:0000256" key="1">
    <source>
        <dbReference type="SAM" id="MobiDB-lite"/>
    </source>
</evidence>
<proteinExistence type="predicted"/>
<organism evidence="2 3">
    <name type="scientific">Methanosphaerula palustris (strain ATCC BAA-1556 / DSM 19958 / E1-9c)</name>
    <dbReference type="NCBI Taxonomy" id="521011"/>
    <lineage>
        <taxon>Archaea</taxon>
        <taxon>Methanobacteriati</taxon>
        <taxon>Methanobacteriota</taxon>
        <taxon>Stenosarchaea group</taxon>
        <taxon>Methanomicrobia</taxon>
        <taxon>Methanomicrobiales</taxon>
        <taxon>Methanoregulaceae</taxon>
        <taxon>Methanosphaerula</taxon>
    </lineage>
</organism>
<dbReference type="OrthoDB" id="157576at2157"/>
<dbReference type="STRING" id="521011.Mpal_0954"/>
<dbReference type="Proteomes" id="UP000002457">
    <property type="component" value="Chromosome"/>
</dbReference>
<dbReference type="eggNOG" id="arCOG00551">
    <property type="taxonomic scope" value="Archaea"/>
</dbReference>
<dbReference type="Gene3D" id="1.20.58.1030">
    <property type="match status" value="1"/>
</dbReference>
<dbReference type="KEGG" id="mpl:Mpal_0954"/>
<dbReference type="CDD" id="cd11714">
    <property type="entry name" value="GINS_A_archaea"/>
    <property type="match status" value="1"/>
</dbReference>